<name>A0ABQ9V0K4_SAGOE</name>
<evidence type="ECO:0000256" key="1">
    <source>
        <dbReference type="SAM" id="MobiDB-lite"/>
    </source>
</evidence>
<organism evidence="2 3">
    <name type="scientific">Saguinus oedipus</name>
    <name type="common">Cotton-top tamarin</name>
    <name type="synonym">Oedipomidas oedipus</name>
    <dbReference type="NCBI Taxonomy" id="9490"/>
    <lineage>
        <taxon>Eukaryota</taxon>
        <taxon>Metazoa</taxon>
        <taxon>Chordata</taxon>
        <taxon>Craniata</taxon>
        <taxon>Vertebrata</taxon>
        <taxon>Euteleostomi</taxon>
        <taxon>Mammalia</taxon>
        <taxon>Eutheria</taxon>
        <taxon>Euarchontoglires</taxon>
        <taxon>Primates</taxon>
        <taxon>Haplorrhini</taxon>
        <taxon>Platyrrhini</taxon>
        <taxon>Cebidae</taxon>
        <taxon>Callitrichinae</taxon>
        <taxon>Saguinus</taxon>
    </lineage>
</organism>
<sequence length="120" mass="13061">MSRACLREQVSGKLKEVRAPEHWSAGGKGTRGVKKLLPSSLQATFFEQLQASALEVAPTSLNDSCCGLELISLRKRWECPGLSLLASNFERWLLSSSDREGQSTVGHEDGDPESYPPGLS</sequence>
<accession>A0ABQ9V0K4</accession>
<feature type="compositionally biased region" description="Basic and acidic residues" evidence="1">
    <location>
        <begin position="99"/>
        <end position="109"/>
    </location>
</feature>
<comment type="caution">
    <text evidence="2">The sequence shown here is derived from an EMBL/GenBank/DDBJ whole genome shotgun (WGS) entry which is preliminary data.</text>
</comment>
<evidence type="ECO:0000313" key="2">
    <source>
        <dbReference type="EMBL" id="KAK2102874.1"/>
    </source>
</evidence>
<protein>
    <submittedName>
        <fullName evidence="2">Uncharacterized protein</fullName>
    </submittedName>
</protein>
<gene>
    <name evidence="2" type="ORF">P7K49_020541</name>
</gene>
<dbReference type="Proteomes" id="UP001266305">
    <property type="component" value="Unassembled WGS sequence"/>
</dbReference>
<dbReference type="EMBL" id="JASSZA010000009">
    <property type="protein sequence ID" value="KAK2102874.1"/>
    <property type="molecule type" value="Genomic_DNA"/>
</dbReference>
<evidence type="ECO:0000313" key="3">
    <source>
        <dbReference type="Proteomes" id="UP001266305"/>
    </source>
</evidence>
<reference evidence="2 3" key="1">
    <citation type="submission" date="2023-05" db="EMBL/GenBank/DDBJ databases">
        <title>B98-5 Cell Line De Novo Hybrid Assembly: An Optical Mapping Approach.</title>
        <authorList>
            <person name="Kananen K."/>
            <person name="Auerbach J.A."/>
            <person name="Kautto E."/>
            <person name="Blachly J.S."/>
        </authorList>
    </citation>
    <scope>NUCLEOTIDE SEQUENCE [LARGE SCALE GENOMIC DNA]</scope>
    <source>
        <strain evidence="2">B95-8</strain>
        <tissue evidence="2">Cell line</tissue>
    </source>
</reference>
<feature type="region of interest" description="Disordered" evidence="1">
    <location>
        <begin position="99"/>
        <end position="120"/>
    </location>
</feature>
<keyword evidence="3" id="KW-1185">Reference proteome</keyword>
<proteinExistence type="predicted"/>